<sequence>NAEVVEVAFDSEGGFVDGVREGEGLESEEVLPWAARGVVGRCGGAWGEWGS</sequence>
<organism evidence="1 2">
    <name type="scientific">Trifolium medium</name>
    <dbReference type="NCBI Taxonomy" id="97028"/>
    <lineage>
        <taxon>Eukaryota</taxon>
        <taxon>Viridiplantae</taxon>
        <taxon>Streptophyta</taxon>
        <taxon>Embryophyta</taxon>
        <taxon>Tracheophyta</taxon>
        <taxon>Spermatophyta</taxon>
        <taxon>Magnoliopsida</taxon>
        <taxon>eudicotyledons</taxon>
        <taxon>Gunneridae</taxon>
        <taxon>Pentapetalae</taxon>
        <taxon>rosids</taxon>
        <taxon>fabids</taxon>
        <taxon>Fabales</taxon>
        <taxon>Fabaceae</taxon>
        <taxon>Papilionoideae</taxon>
        <taxon>50 kb inversion clade</taxon>
        <taxon>NPAAA clade</taxon>
        <taxon>Hologalegina</taxon>
        <taxon>IRL clade</taxon>
        <taxon>Trifolieae</taxon>
        <taxon>Trifolium</taxon>
    </lineage>
</organism>
<comment type="caution">
    <text evidence="1">The sequence shown here is derived from an EMBL/GenBank/DDBJ whole genome shotgun (WGS) entry which is preliminary data.</text>
</comment>
<protein>
    <submittedName>
        <fullName evidence="1">Uncharacterized protein</fullName>
    </submittedName>
</protein>
<accession>A0A392NJD9</accession>
<keyword evidence="2" id="KW-1185">Reference proteome</keyword>
<name>A0A392NJD9_9FABA</name>
<dbReference type="EMBL" id="LXQA010040595">
    <property type="protein sequence ID" value="MCH99541.1"/>
    <property type="molecule type" value="Genomic_DNA"/>
</dbReference>
<dbReference type="Proteomes" id="UP000265520">
    <property type="component" value="Unassembled WGS sequence"/>
</dbReference>
<dbReference type="AlphaFoldDB" id="A0A392NJD9"/>
<proteinExistence type="predicted"/>
<evidence type="ECO:0000313" key="1">
    <source>
        <dbReference type="EMBL" id="MCH99541.1"/>
    </source>
</evidence>
<reference evidence="1 2" key="1">
    <citation type="journal article" date="2018" name="Front. Plant Sci.">
        <title>Red Clover (Trifolium pratense) and Zigzag Clover (T. medium) - A Picture of Genomic Similarities and Differences.</title>
        <authorList>
            <person name="Dluhosova J."/>
            <person name="Istvanek J."/>
            <person name="Nedelnik J."/>
            <person name="Repkova J."/>
        </authorList>
    </citation>
    <scope>NUCLEOTIDE SEQUENCE [LARGE SCALE GENOMIC DNA]</scope>
    <source>
        <strain evidence="2">cv. 10/8</strain>
        <tissue evidence="1">Leaf</tissue>
    </source>
</reference>
<feature type="non-terminal residue" evidence="1">
    <location>
        <position position="1"/>
    </location>
</feature>
<evidence type="ECO:0000313" key="2">
    <source>
        <dbReference type="Proteomes" id="UP000265520"/>
    </source>
</evidence>
<gene>
    <name evidence="1" type="ORF">A2U01_0020555</name>
</gene>